<protein>
    <recommendedName>
        <fullName evidence="3">Periplasmic heavy metal sensor</fullName>
    </recommendedName>
</protein>
<dbReference type="Proteomes" id="UP000218418">
    <property type="component" value="Chromosome"/>
</dbReference>
<evidence type="ECO:0000313" key="2">
    <source>
        <dbReference type="Proteomes" id="UP000218418"/>
    </source>
</evidence>
<reference evidence="1 2" key="1">
    <citation type="submission" date="2017-06" db="EMBL/GenBank/DDBJ databases">
        <title>Genome sequencing of cyanobaciteial culture collection at National Institute for Environmental Studies (NIES).</title>
        <authorList>
            <person name="Hirose Y."/>
            <person name="Shimura Y."/>
            <person name="Fujisawa T."/>
            <person name="Nakamura Y."/>
            <person name="Kawachi M."/>
        </authorList>
    </citation>
    <scope>NUCLEOTIDE SEQUENCE [LARGE SCALE GENOMIC DNA]</scope>
    <source>
        <strain evidence="1 2">NIES-267</strain>
    </source>
</reference>
<accession>A0A1Z4M269</accession>
<gene>
    <name evidence="1" type="ORF">NIES267_70790</name>
</gene>
<keyword evidence="2" id="KW-1185">Reference proteome</keyword>
<evidence type="ECO:0000313" key="1">
    <source>
        <dbReference type="EMBL" id="BAY87555.1"/>
    </source>
</evidence>
<dbReference type="EMBL" id="AP018227">
    <property type="protein sequence ID" value="BAY87555.1"/>
    <property type="molecule type" value="Genomic_DNA"/>
</dbReference>
<dbReference type="AlphaFoldDB" id="A0A1Z4M269"/>
<organism evidence="1 2">
    <name type="scientific">Calothrix parasitica NIES-267</name>
    <dbReference type="NCBI Taxonomy" id="1973488"/>
    <lineage>
        <taxon>Bacteria</taxon>
        <taxon>Bacillati</taxon>
        <taxon>Cyanobacteriota</taxon>
        <taxon>Cyanophyceae</taxon>
        <taxon>Nostocales</taxon>
        <taxon>Calotrichaceae</taxon>
        <taxon>Calothrix</taxon>
    </lineage>
</organism>
<evidence type="ECO:0008006" key="3">
    <source>
        <dbReference type="Google" id="ProtNLM"/>
    </source>
</evidence>
<sequence length="202" mass="22951">MPNLSRTKVPKLIRALVPCAFYRFFIGLTCGNQANFPLKTIVINYIGESMKAQFISALMTTLILGTTANISQAQIPSRPPAPARVQMQNGVPNVPGMNFTDEQKEELRELQKEARSRMSEILTSDQIDDLQAAMEEGTNPREVVKSLNLSRRDIRKLQAIKKWQGEELANILTDEQNEKLEQIRQRQGRQGRRVGGYRLNIR</sequence>
<dbReference type="Gene3D" id="1.20.120.1490">
    <property type="match status" value="1"/>
</dbReference>
<proteinExistence type="predicted"/>
<name>A0A1Z4M269_9CYAN</name>